<reference evidence="9 10" key="1">
    <citation type="submission" date="2018-07" db="EMBL/GenBank/DDBJ databases">
        <title>Dyella monticola sp. nov. and Dyella psychrodurans sp. nov. isolated from monsoon evergreen broad-leaved forest soil of Dinghu Mountain, China.</title>
        <authorList>
            <person name="Gao Z."/>
            <person name="Qiu L."/>
        </authorList>
    </citation>
    <scope>NUCLEOTIDE SEQUENCE [LARGE SCALE GENOMIC DNA]</scope>
    <source>
        <strain evidence="9 10">4G-K06</strain>
    </source>
</reference>
<feature type="transmembrane region" description="Helical" evidence="8">
    <location>
        <begin position="177"/>
        <end position="206"/>
    </location>
</feature>
<dbReference type="AlphaFoldDB" id="A0A370WTF9"/>
<feature type="transmembrane region" description="Helical" evidence="8">
    <location>
        <begin position="218"/>
        <end position="236"/>
    </location>
</feature>
<evidence type="ECO:0008006" key="11">
    <source>
        <dbReference type="Google" id="ProtNLM"/>
    </source>
</evidence>
<keyword evidence="6 8" id="KW-1133">Transmembrane helix</keyword>
<sequence>MMHLRINAISRYLWTLPVIVFMIAVAVHIDLPGLYMDAVNPDFLAAQKLHHHLHNPTAGLPSKLFPILGNLYHGVQNFYVDLPVLTIFGFDVGPLRIAQALFGAGLLAAFFVAAQRLSKSTALAMAAALGLATEIAFTASFRTQFYIVMGGATWLAVSLMLALPLQSDTPLSRHRLFWSGFFSGLAGYGYFVLLFFVPGMFALIALRPKSNLRDTVRWAIGLAVGFAPFAVGYVSLALKLHGIGATVAFIRGLLGALHPFESGGTNGGNLLYAWRMAMLAITNNGNDAMVFGHALPSAWGVVKFYVFAACLLVLSVWCLGSLVLRRQAPPATLLGLLPLSYLLVASLFGHRLWAHHFCVLVPFVYLLPLALLTSVLKMQTRKPFETALMGLASIAWLIGNLTQQVAFHESLAHSGGEGLSTSALTQLAVEARNAPSTSAYIFPEWGFFTSFCLLTENKVRYVIDASPETLLDLKRDGYSDLRLVYWQPTERAHYMQVLQQAGTKTITERTFTTLDGRAVFYWLEGRTTQPSLPH</sequence>
<keyword evidence="10" id="KW-1185">Reference proteome</keyword>
<comment type="subcellular location">
    <subcellularLocation>
        <location evidence="1">Cell membrane</location>
        <topology evidence="1">Multi-pass membrane protein</topology>
    </subcellularLocation>
</comment>
<proteinExistence type="predicted"/>
<dbReference type="InterPro" id="IPR050297">
    <property type="entry name" value="LipidA_mod_glycosyltrf_83"/>
</dbReference>
<evidence type="ECO:0000256" key="4">
    <source>
        <dbReference type="ARBA" id="ARBA00022679"/>
    </source>
</evidence>
<feature type="transmembrane region" description="Helical" evidence="8">
    <location>
        <begin position="145"/>
        <end position="165"/>
    </location>
</feature>
<feature type="transmembrane region" description="Helical" evidence="8">
    <location>
        <begin position="12"/>
        <end position="29"/>
    </location>
</feature>
<evidence type="ECO:0000256" key="6">
    <source>
        <dbReference type="ARBA" id="ARBA00022989"/>
    </source>
</evidence>
<gene>
    <name evidence="9" type="ORF">DWU98_17765</name>
</gene>
<evidence type="ECO:0000256" key="5">
    <source>
        <dbReference type="ARBA" id="ARBA00022692"/>
    </source>
</evidence>
<keyword evidence="4" id="KW-0808">Transferase</keyword>
<feature type="transmembrane region" description="Helical" evidence="8">
    <location>
        <begin position="354"/>
        <end position="376"/>
    </location>
</feature>
<keyword evidence="3" id="KW-0328">Glycosyltransferase</keyword>
<keyword evidence="7 8" id="KW-0472">Membrane</keyword>
<evidence type="ECO:0000313" key="10">
    <source>
        <dbReference type="Proteomes" id="UP000254258"/>
    </source>
</evidence>
<organism evidence="9 10">
    <name type="scientific">Dyella monticola</name>
    <dbReference type="NCBI Taxonomy" id="1927958"/>
    <lineage>
        <taxon>Bacteria</taxon>
        <taxon>Pseudomonadati</taxon>
        <taxon>Pseudomonadota</taxon>
        <taxon>Gammaproteobacteria</taxon>
        <taxon>Lysobacterales</taxon>
        <taxon>Rhodanobacteraceae</taxon>
        <taxon>Dyella</taxon>
    </lineage>
</organism>
<accession>A0A370WTF9</accession>
<dbReference type="PANTHER" id="PTHR33908:SF11">
    <property type="entry name" value="MEMBRANE PROTEIN"/>
    <property type="match status" value="1"/>
</dbReference>
<keyword evidence="5 8" id="KW-0812">Transmembrane</keyword>
<evidence type="ECO:0000256" key="1">
    <source>
        <dbReference type="ARBA" id="ARBA00004651"/>
    </source>
</evidence>
<comment type="caution">
    <text evidence="9">The sequence shown here is derived from an EMBL/GenBank/DDBJ whole genome shotgun (WGS) entry which is preliminary data.</text>
</comment>
<evidence type="ECO:0000256" key="8">
    <source>
        <dbReference type="SAM" id="Phobius"/>
    </source>
</evidence>
<dbReference type="GO" id="GO:0005886">
    <property type="term" value="C:plasma membrane"/>
    <property type="evidence" value="ECO:0007669"/>
    <property type="project" value="UniProtKB-SubCell"/>
</dbReference>
<name>A0A370WTF9_9GAMM</name>
<evidence type="ECO:0000256" key="7">
    <source>
        <dbReference type="ARBA" id="ARBA00023136"/>
    </source>
</evidence>
<dbReference type="GO" id="GO:0016763">
    <property type="term" value="F:pentosyltransferase activity"/>
    <property type="evidence" value="ECO:0007669"/>
    <property type="project" value="TreeGrafter"/>
</dbReference>
<evidence type="ECO:0000256" key="2">
    <source>
        <dbReference type="ARBA" id="ARBA00022475"/>
    </source>
</evidence>
<evidence type="ECO:0000313" key="9">
    <source>
        <dbReference type="EMBL" id="RDS79410.1"/>
    </source>
</evidence>
<feature type="transmembrane region" description="Helical" evidence="8">
    <location>
        <begin position="331"/>
        <end position="348"/>
    </location>
</feature>
<dbReference type="GO" id="GO:0009103">
    <property type="term" value="P:lipopolysaccharide biosynthetic process"/>
    <property type="evidence" value="ECO:0007669"/>
    <property type="project" value="UniProtKB-ARBA"/>
</dbReference>
<protein>
    <recommendedName>
        <fullName evidence="11">Glycosyltransferase RgtA/B/C/D-like domain-containing protein</fullName>
    </recommendedName>
</protein>
<dbReference type="PANTHER" id="PTHR33908">
    <property type="entry name" value="MANNOSYLTRANSFERASE YKCB-RELATED"/>
    <property type="match status" value="1"/>
</dbReference>
<feature type="transmembrane region" description="Helical" evidence="8">
    <location>
        <begin position="97"/>
        <end position="114"/>
    </location>
</feature>
<evidence type="ECO:0000256" key="3">
    <source>
        <dbReference type="ARBA" id="ARBA00022676"/>
    </source>
</evidence>
<keyword evidence="2" id="KW-1003">Cell membrane</keyword>
<dbReference type="Proteomes" id="UP000254258">
    <property type="component" value="Unassembled WGS sequence"/>
</dbReference>
<dbReference type="EMBL" id="QRBE01000013">
    <property type="protein sequence ID" value="RDS79410.1"/>
    <property type="molecule type" value="Genomic_DNA"/>
</dbReference>
<feature type="transmembrane region" description="Helical" evidence="8">
    <location>
        <begin position="304"/>
        <end position="324"/>
    </location>
</feature>